<keyword evidence="5 10" id="KW-0812">Transmembrane</keyword>
<evidence type="ECO:0000256" key="5">
    <source>
        <dbReference type="ARBA" id="ARBA00022692"/>
    </source>
</evidence>
<evidence type="ECO:0000313" key="12">
    <source>
        <dbReference type="EMBL" id="MUG72344.1"/>
    </source>
</evidence>
<feature type="transmembrane region" description="Helical" evidence="10">
    <location>
        <begin position="123"/>
        <end position="144"/>
    </location>
</feature>
<evidence type="ECO:0000256" key="8">
    <source>
        <dbReference type="ARBA" id="ARBA00038436"/>
    </source>
</evidence>
<sequence length="203" mass="22823">MEKITSLSKLIINVLMALCLTAMAILVFGNVVLRYLFDSGITWSDEMSRFLFVYLVFFGAIVAVKDNEHLGVDTLVKKLPPFLKRVVYMASNAVVVYMLYLVGEGSWKMTLLSVHTRAPATQLPLSFVYFVGVIASVCMGIILISNIIRVSIDKTYIDKVSRVVESEEEIQLNNSETPERQETKEIGMKLENHQLHTAEGADR</sequence>
<dbReference type="Proteomes" id="UP000450917">
    <property type="component" value="Unassembled WGS sequence"/>
</dbReference>
<feature type="region of interest" description="Disordered" evidence="9">
    <location>
        <begin position="170"/>
        <end position="203"/>
    </location>
</feature>
<evidence type="ECO:0000256" key="9">
    <source>
        <dbReference type="SAM" id="MobiDB-lite"/>
    </source>
</evidence>
<proteinExistence type="inferred from homology"/>
<keyword evidence="2" id="KW-0813">Transport</keyword>
<gene>
    <name evidence="12" type="ORF">GNP93_16860</name>
</gene>
<evidence type="ECO:0000256" key="1">
    <source>
        <dbReference type="ARBA" id="ARBA00004429"/>
    </source>
</evidence>
<keyword evidence="4" id="KW-0997">Cell inner membrane</keyword>
<evidence type="ECO:0000313" key="13">
    <source>
        <dbReference type="Proteomes" id="UP000450917"/>
    </source>
</evidence>
<dbReference type="EMBL" id="WNZX01000014">
    <property type="protein sequence ID" value="MUG72344.1"/>
    <property type="molecule type" value="Genomic_DNA"/>
</dbReference>
<dbReference type="InterPro" id="IPR055348">
    <property type="entry name" value="DctQ"/>
</dbReference>
<evidence type="ECO:0000256" key="2">
    <source>
        <dbReference type="ARBA" id="ARBA00022448"/>
    </source>
</evidence>
<feature type="transmembrane region" description="Helical" evidence="10">
    <location>
        <begin position="12"/>
        <end position="37"/>
    </location>
</feature>
<keyword evidence="13" id="KW-1185">Reference proteome</keyword>
<comment type="subcellular location">
    <subcellularLocation>
        <location evidence="1">Cell inner membrane</location>
        <topology evidence="1">Multi-pass membrane protein</topology>
    </subcellularLocation>
</comment>
<dbReference type="Pfam" id="PF04290">
    <property type="entry name" value="DctQ"/>
    <property type="match status" value="1"/>
</dbReference>
<evidence type="ECO:0000256" key="4">
    <source>
        <dbReference type="ARBA" id="ARBA00022519"/>
    </source>
</evidence>
<dbReference type="InterPro" id="IPR007387">
    <property type="entry name" value="TRAP_DctQ"/>
</dbReference>
<dbReference type="PANTHER" id="PTHR35011:SF2">
    <property type="entry name" value="2,3-DIKETO-L-GULONATE TRAP TRANSPORTER SMALL PERMEASE PROTEIN YIAM"/>
    <property type="match status" value="1"/>
</dbReference>
<protein>
    <submittedName>
        <fullName evidence="12">TRAP transporter small permease subunit</fullName>
    </submittedName>
</protein>
<evidence type="ECO:0000256" key="10">
    <source>
        <dbReference type="SAM" id="Phobius"/>
    </source>
</evidence>
<reference evidence="12 13" key="1">
    <citation type="submission" date="2019-11" db="EMBL/GenBank/DDBJ databases">
        <title>Draft genome sequences of five Paenibacillus species of dairy origin.</title>
        <authorList>
            <person name="Olajide A.M."/>
            <person name="Chen S."/>
            <person name="Lapointe G."/>
        </authorList>
    </citation>
    <scope>NUCLEOTIDE SEQUENCE [LARGE SCALE GENOMIC DNA]</scope>
    <source>
        <strain evidence="12 13">2CS3</strain>
    </source>
</reference>
<accession>A0A7X2ZCB6</accession>
<feature type="compositionally biased region" description="Basic and acidic residues" evidence="9">
    <location>
        <begin position="177"/>
        <end position="203"/>
    </location>
</feature>
<evidence type="ECO:0000259" key="11">
    <source>
        <dbReference type="Pfam" id="PF04290"/>
    </source>
</evidence>
<feature type="domain" description="Tripartite ATP-independent periplasmic transporters DctQ component" evidence="11">
    <location>
        <begin position="23"/>
        <end position="150"/>
    </location>
</feature>
<dbReference type="RefSeq" id="WP_141335577.1">
    <property type="nucleotide sequence ID" value="NZ_JBDLZV010000001.1"/>
</dbReference>
<keyword evidence="7 10" id="KW-0472">Membrane</keyword>
<feature type="transmembrane region" description="Helical" evidence="10">
    <location>
        <begin position="86"/>
        <end position="103"/>
    </location>
</feature>
<evidence type="ECO:0000256" key="6">
    <source>
        <dbReference type="ARBA" id="ARBA00022989"/>
    </source>
</evidence>
<dbReference type="GO" id="GO:0022857">
    <property type="term" value="F:transmembrane transporter activity"/>
    <property type="evidence" value="ECO:0007669"/>
    <property type="project" value="TreeGrafter"/>
</dbReference>
<keyword evidence="3" id="KW-1003">Cell membrane</keyword>
<keyword evidence="6 10" id="KW-1133">Transmembrane helix</keyword>
<dbReference type="GO" id="GO:0015740">
    <property type="term" value="P:C4-dicarboxylate transport"/>
    <property type="evidence" value="ECO:0007669"/>
    <property type="project" value="TreeGrafter"/>
</dbReference>
<dbReference type="GO" id="GO:0005886">
    <property type="term" value="C:plasma membrane"/>
    <property type="evidence" value="ECO:0007669"/>
    <property type="project" value="UniProtKB-SubCell"/>
</dbReference>
<comment type="caution">
    <text evidence="12">The sequence shown here is derived from an EMBL/GenBank/DDBJ whole genome shotgun (WGS) entry which is preliminary data.</text>
</comment>
<name>A0A7X2ZCB6_9BACL</name>
<dbReference type="AlphaFoldDB" id="A0A7X2ZCB6"/>
<organism evidence="12 13">
    <name type="scientific">Paenibacillus validus</name>
    <dbReference type="NCBI Taxonomy" id="44253"/>
    <lineage>
        <taxon>Bacteria</taxon>
        <taxon>Bacillati</taxon>
        <taxon>Bacillota</taxon>
        <taxon>Bacilli</taxon>
        <taxon>Bacillales</taxon>
        <taxon>Paenibacillaceae</taxon>
        <taxon>Paenibacillus</taxon>
    </lineage>
</organism>
<comment type="similarity">
    <text evidence="8">Belongs to the TRAP transporter small permease family.</text>
</comment>
<evidence type="ECO:0000256" key="7">
    <source>
        <dbReference type="ARBA" id="ARBA00023136"/>
    </source>
</evidence>
<feature type="transmembrane region" description="Helical" evidence="10">
    <location>
        <begin position="49"/>
        <end position="65"/>
    </location>
</feature>
<dbReference type="PANTHER" id="PTHR35011">
    <property type="entry name" value="2,3-DIKETO-L-GULONATE TRAP TRANSPORTER SMALL PERMEASE PROTEIN YIAM"/>
    <property type="match status" value="1"/>
</dbReference>
<evidence type="ECO:0000256" key="3">
    <source>
        <dbReference type="ARBA" id="ARBA00022475"/>
    </source>
</evidence>